<proteinExistence type="predicted"/>
<accession>A0ABU5MWR2</accession>
<comment type="caution">
    <text evidence="2">The sequence shown here is derived from an EMBL/GenBank/DDBJ whole genome shotgun (WGS) entry which is preliminary data.</text>
</comment>
<gene>
    <name evidence="2" type="ORF">P9H32_08255</name>
</gene>
<evidence type="ECO:0000259" key="1">
    <source>
        <dbReference type="PROSITE" id="PS50093"/>
    </source>
</evidence>
<dbReference type="Gene3D" id="2.60.40.10">
    <property type="entry name" value="Immunoglobulins"/>
    <property type="match status" value="1"/>
</dbReference>
<sequence length="1115" mass="119763">MRSCKKSILVIGTVLAVFSTGYLFRLREPEAPPRNALPRSAAVSLKAPGLWIEQVSAAEPAEAVELAKLRGRHMKELIRSDPEKALLLALSWAEWKALAPELQAHVEQPFSAQANVEVLVACGERSRTFIETDLPGLGKMETYVYGRRSEVNTKNGLPVQGIRVGMVGVLEETVFQLLERDDEVAVLDLFPVVVPKQTSDAVAALAGGHIFYFENRSALEAANRKLAELEALPGPDAGSQQLFDTLEAYLLEAGGIDFQALETAVRSASAEWTGTPREVYVIMADFPDISGPPVDPVEFSNRLNTAVSEQIQEMSFGKTHIVAEVNPGTYRLSQTSANYTNNTSALHAEAEALAEAEVGSLDSYDTICVVFPYVSDMGFAGLASVGGQNLWMNGTMDNDVMIHELGHNYGSRHASFWQVTGSDPVDPSGEKIEYGDFMDIMGGGDSPAGHFNPWHKKHIGWLESTNWTAATTSGTYRIHRFDHPDTAAAIRGLQISKTGNDDYWLGLRQEYTAYDSFGRGAYLLWKKSGDNRSYLVDTTPDSADGKYDGGLALGRTYSDAGAGVHITPVARGGPSPEEWMDIQVNFGGFPGNSAPTASISGPTAGSVQESMIFSVSASDSDGDELAYYWNTGDGLVKPNSPTIATAWLSGSTVTVSCVVSDMKGGTVEVSQEIVLSSPLDNWTQRTSGTAKNLNDIAVGAGRLVAVGGNNGTTAYSDDGTNWTVHTSGSHWLGNVYLFGVIYDGSQFVAVGMDHDGSGWEQVVYTSADGTYWTKRYESNSASVDNIRLHDVAYENGIYVAAGDNGIIVRSTDGYSWSPVVSGTTTSLAGISYGDGVFVAVGPKYSGASAIALTSSDGLSWTNNSAGIDLDSWKLLSDIEYFNGQFVAGGFFSRILNSMDQGQTFTTTMADDRYTIYGLAYGGDIFFATGINEDAGGVDINLISADGINWSELSTAQKDNQNAAVYFNGTFITVGDNGSVWQSDPVGGSAKGYAGWQLENGEGLGFNRDPMDDADFDGELNLVEYALGSAPGDAESRPSVRSDVNTGYFQVNYLRTGKRDDIAYTVEHASNLISNDWNAAATVVLEDSETNLTARSVYAVSAQTNEYLRLKVELSD</sequence>
<protein>
    <submittedName>
        <fullName evidence="2">PKD domain-containing protein</fullName>
    </submittedName>
</protein>
<reference evidence="2 3" key="1">
    <citation type="journal article" date="2024" name="Appl. Environ. Microbiol.">
        <title>Pontiella agarivorans sp. nov., a novel marine anaerobic bacterium capable of degrading macroalgal polysaccharides and fixing nitrogen.</title>
        <authorList>
            <person name="Liu N."/>
            <person name="Kivenson V."/>
            <person name="Peng X."/>
            <person name="Cui Z."/>
            <person name="Lankiewicz T.S."/>
            <person name="Gosselin K.M."/>
            <person name="English C.J."/>
            <person name="Blair E.M."/>
            <person name="O'Malley M.A."/>
            <person name="Valentine D.L."/>
        </authorList>
    </citation>
    <scope>NUCLEOTIDE SEQUENCE [LARGE SCALE GENOMIC DNA]</scope>
    <source>
        <strain evidence="2 3">NLcol2</strain>
    </source>
</reference>
<evidence type="ECO:0000313" key="3">
    <source>
        <dbReference type="Proteomes" id="UP001290861"/>
    </source>
</evidence>
<dbReference type="SUPFAM" id="SSF55486">
    <property type="entry name" value="Metalloproteases ('zincins'), catalytic domain"/>
    <property type="match status" value="1"/>
</dbReference>
<organism evidence="2 3">
    <name type="scientific">Pontiella agarivorans</name>
    <dbReference type="NCBI Taxonomy" id="3038953"/>
    <lineage>
        <taxon>Bacteria</taxon>
        <taxon>Pseudomonadati</taxon>
        <taxon>Kiritimatiellota</taxon>
        <taxon>Kiritimatiellia</taxon>
        <taxon>Kiritimatiellales</taxon>
        <taxon>Pontiellaceae</taxon>
        <taxon>Pontiella</taxon>
    </lineage>
</organism>
<dbReference type="PROSITE" id="PS50093">
    <property type="entry name" value="PKD"/>
    <property type="match status" value="1"/>
</dbReference>
<dbReference type="Pfam" id="PF18911">
    <property type="entry name" value="PKD_4"/>
    <property type="match status" value="1"/>
</dbReference>
<dbReference type="RefSeq" id="WP_322608417.1">
    <property type="nucleotide sequence ID" value="NZ_JARVCO010000010.1"/>
</dbReference>
<dbReference type="InterPro" id="IPR013783">
    <property type="entry name" value="Ig-like_fold"/>
</dbReference>
<dbReference type="Proteomes" id="UP001290861">
    <property type="component" value="Unassembled WGS sequence"/>
</dbReference>
<dbReference type="SUPFAM" id="SSF49299">
    <property type="entry name" value="PKD domain"/>
    <property type="match status" value="1"/>
</dbReference>
<keyword evidence="3" id="KW-1185">Reference proteome</keyword>
<dbReference type="InterPro" id="IPR000601">
    <property type="entry name" value="PKD_dom"/>
</dbReference>
<feature type="domain" description="PKD" evidence="1">
    <location>
        <begin position="594"/>
        <end position="678"/>
    </location>
</feature>
<name>A0ABU5MWR2_9BACT</name>
<dbReference type="SUPFAM" id="SSF110296">
    <property type="entry name" value="Oligoxyloglucan reducing end-specific cellobiohydrolase"/>
    <property type="match status" value="1"/>
</dbReference>
<dbReference type="Pfam" id="PF05548">
    <property type="entry name" value="Peptidase_M11"/>
    <property type="match status" value="1"/>
</dbReference>
<evidence type="ECO:0000313" key="2">
    <source>
        <dbReference type="EMBL" id="MDZ8118619.1"/>
    </source>
</evidence>
<dbReference type="InterPro" id="IPR035986">
    <property type="entry name" value="PKD_dom_sf"/>
</dbReference>
<dbReference type="CDD" id="cd00146">
    <property type="entry name" value="PKD"/>
    <property type="match status" value="1"/>
</dbReference>
<dbReference type="InterPro" id="IPR008752">
    <property type="entry name" value="Peptidase_M11"/>
</dbReference>
<dbReference type="EMBL" id="JARVCO010000010">
    <property type="protein sequence ID" value="MDZ8118619.1"/>
    <property type="molecule type" value="Genomic_DNA"/>
</dbReference>